<dbReference type="EMBL" id="JARGDL010000015">
    <property type="protein sequence ID" value="MDF1612603.1"/>
    <property type="molecule type" value="Genomic_DNA"/>
</dbReference>
<keyword evidence="5" id="KW-0472">Membrane</keyword>
<evidence type="ECO:0000256" key="1">
    <source>
        <dbReference type="ARBA" id="ARBA00004370"/>
    </source>
</evidence>
<evidence type="ECO:0000313" key="8">
    <source>
        <dbReference type="EMBL" id="MDF1612603.1"/>
    </source>
</evidence>
<dbReference type="CDD" id="cd07205">
    <property type="entry name" value="Pat_PNPLA6_PNPLA7_NTE1_like"/>
    <property type="match status" value="1"/>
</dbReference>
<evidence type="ECO:0000313" key="9">
    <source>
        <dbReference type="Proteomes" id="UP001221302"/>
    </source>
</evidence>
<proteinExistence type="predicted"/>
<feature type="short sequence motif" description="GXSXG" evidence="6">
    <location>
        <begin position="84"/>
        <end position="88"/>
    </location>
</feature>
<keyword evidence="3 6" id="KW-0442">Lipid degradation</keyword>
<reference evidence="8" key="1">
    <citation type="submission" date="2023-03" db="EMBL/GenBank/DDBJ databases">
        <title>Stygiobacter electus gen. nov., sp. nov., facultatively anaerobic thermotolerant bacterium of the class Ignavibacteria from a well of Yessentuki mineral water deposit.</title>
        <authorList>
            <person name="Podosokorskaya O.A."/>
            <person name="Elcheninov A.G."/>
            <person name="Petrova N.F."/>
            <person name="Zavarzina D.G."/>
            <person name="Kublanov I.V."/>
            <person name="Merkel A.Y."/>
        </authorList>
    </citation>
    <scope>NUCLEOTIDE SEQUENCE</scope>
    <source>
        <strain evidence="8">09-Me</strain>
    </source>
</reference>
<dbReference type="PANTHER" id="PTHR14226">
    <property type="entry name" value="NEUROPATHY TARGET ESTERASE/SWISS CHEESE D.MELANOGASTER"/>
    <property type="match status" value="1"/>
</dbReference>
<keyword evidence="4 6" id="KW-0443">Lipid metabolism</keyword>
<dbReference type="PROSITE" id="PS51635">
    <property type="entry name" value="PNPLA"/>
    <property type="match status" value="1"/>
</dbReference>
<dbReference type="InterPro" id="IPR010827">
    <property type="entry name" value="BamA/TamA_POTRA"/>
</dbReference>
<feature type="active site" description="Nucleophile" evidence="6">
    <location>
        <position position="86"/>
    </location>
</feature>
<dbReference type="PANTHER" id="PTHR14226:SF29">
    <property type="entry name" value="NEUROPATHY TARGET ESTERASE SWS"/>
    <property type="match status" value="1"/>
</dbReference>
<keyword evidence="9" id="KW-1185">Reference proteome</keyword>
<dbReference type="InterPro" id="IPR000184">
    <property type="entry name" value="Bac_surfAg_D15"/>
</dbReference>
<dbReference type="InterPro" id="IPR016035">
    <property type="entry name" value="Acyl_Trfase/lysoPLipase"/>
</dbReference>
<accession>A0AAE3TET5</accession>
<evidence type="ECO:0000256" key="2">
    <source>
        <dbReference type="ARBA" id="ARBA00022801"/>
    </source>
</evidence>
<dbReference type="AlphaFoldDB" id="A0AAE3TET5"/>
<feature type="domain" description="PNPLA" evidence="7">
    <location>
        <begin position="53"/>
        <end position="246"/>
    </location>
</feature>
<comment type="subcellular location">
    <subcellularLocation>
        <location evidence="1">Membrane</location>
    </subcellularLocation>
</comment>
<dbReference type="GO" id="GO:0016787">
    <property type="term" value="F:hydrolase activity"/>
    <property type="evidence" value="ECO:0007669"/>
    <property type="project" value="UniProtKB-UniRule"/>
</dbReference>
<dbReference type="InterPro" id="IPR050301">
    <property type="entry name" value="NTE"/>
</dbReference>
<dbReference type="RefSeq" id="WP_321536373.1">
    <property type="nucleotide sequence ID" value="NZ_JARGDL010000015.1"/>
</dbReference>
<comment type="caution">
    <text evidence="8">The sequence shown here is derived from an EMBL/GenBank/DDBJ whole genome shotgun (WGS) entry which is preliminary data.</text>
</comment>
<dbReference type="Gene3D" id="3.40.1090.10">
    <property type="entry name" value="Cytosolic phospholipase A2 catalytic domain"/>
    <property type="match status" value="2"/>
</dbReference>
<dbReference type="Pfam" id="PF01734">
    <property type="entry name" value="Patatin"/>
    <property type="match status" value="1"/>
</dbReference>
<name>A0AAE3TET5_9BACT</name>
<organism evidence="8 9">
    <name type="scientific">Stygiobacter electus</name>
    <dbReference type="NCBI Taxonomy" id="3032292"/>
    <lineage>
        <taxon>Bacteria</taxon>
        <taxon>Pseudomonadati</taxon>
        <taxon>Ignavibacteriota</taxon>
        <taxon>Ignavibacteria</taxon>
        <taxon>Ignavibacteriales</taxon>
        <taxon>Melioribacteraceae</taxon>
        <taxon>Stygiobacter</taxon>
    </lineage>
</organism>
<dbReference type="Gene3D" id="2.40.160.50">
    <property type="entry name" value="membrane protein fhac: a member of the omp85/tpsb transporter family"/>
    <property type="match status" value="1"/>
</dbReference>
<feature type="short sequence motif" description="DGA/G" evidence="6">
    <location>
        <begin position="233"/>
        <end position="235"/>
    </location>
</feature>
<dbReference type="GO" id="GO:0019867">
    <property type="term" value="C:outer membrane"/>
    <property type="evidence" value="ECO:0007669"/>
    <property type="project" value="InterPro"/>
</dbReference>
<evidence type="ECO:0000256" key="3">
    <source>
        <dbReference type="ARBA" id="ARBA00022963"/>
    </source>
</evidence>
<dbReference type="Proteomes" id="UP001221302">
    <property type="component" value="Unassembled WGS sequence"/>
</dbReference>
<gene>
    <name evidence="8" type="ORF">P0M35_10605</name>
</gene>
<evidence type="ECO:0000256" key="4">
    <source>
        <dbReference type="ARBA" id="ARBA00023098"/>
    </source>
</evidence>
<dbReference type="Pfam" id="PF07244">
    <property type="entry name" value="POTRA"/>
    <property type="match status" value="2"/>
</dbReference>
<protein>
    <submittedName>
        <fullName evidence="8">BamA/TamA family outer membrane protein</fullName>
    </submittedName>
</protein>
<dbReference type="GO" id="GO:0016042">
    <property type="term" value="P:lipid catabolic process"/>
    <property type="evidence" value="ECO:0007669"/>
    <property type="project" value="UniProtKB-UniRule"/>
</dbReference>
<evidence type="ECO:0000256" key="6">
    <source>
        <dbReference type="PROSITE-ProRule" id="PRU01161"/>
    </source>
</evidence>
<sequence>MNKKFFIIVLLFSLLYLNISAQEKIQLNFKVKEEALPFGLVEQVPIAKPKIGLALSGGGSRALSQLGVLKVLEEKNIPIEIIVGTSMGSIIGGLYSAGYRLNELDSIMNATNWEDFFSASQSERNELFVDQKVTEDKALLTLRLNGLKPILPTSLSSGQRAANFLNLMSISAPLCNDSTYDLFAYKFRAVSADLISGKEIIIDNGPLGAALRASSSVTLLLPPVKKDSMLLVDGGLVANVPVKETKKLGADIVIAVNSSSPLYDEEELNVPWRIADQLVSIPMKILNSQQLAEADFIITPNIGNKKNSDFTDLSFFVNEGYKSASFIADKIYSRFENEFKNKIKDEYVFKNLKILVDANELERRTYDLIKNKEVVSSKDILFAFYKVFQEGYWRNPQIFVLKSDTVSTLIIKAEKNSYVKQIDLAGAKVISGDLIISSLKNLIDKPYSPRKTFESILNVLRIYKRNGYSFAKVKIVFYDSTAKAINIKINEGIISDIDVIGNKKTKEEIITREFPLKVGDYFKYEVAAKGLANLRSTNLFDQIDLSVISQNDKNKLLISLLEKESSIIRLGMRIDNEYLTQISADIRDENFNGTGTEIGATLSGGVKNGTFAIEQKANRVFDSYFTYKVRAFYDYINISTYVNQVVKNPNRYSREKFGEYKQSSYGFSFGIGTQVERFGNLMFEARYHRDEVKPISNFTEADYKTDISSFRINLHIDSQNEYPYPSKGFLVNTFYETAQSFLGGNISYTKFLFDYKVYFGLRTDHVWSFRTMIGAADKTLPLSQQFSLGGQNSFFGMREFEYRGRQIFLSSLEIRYRFPFKIFFDTYFRIRYDLGSIWKEREQIRFKNLLHGIGTTLSFKTPIGPADFSVGKSFYFANNLTNNKLVLGPTFFYFTIGYYY</sequence>
<dbReference type="Gene3D" id="3.10.20.310">
    <property type="entry name" value="membrane protein fhac"/>
    <property type="match status" value="2"/>
</dbReference>
<dbReference type="SUPFAM" id="SSF52151">
    <property type="entry name" value="FabD/lysophospholipase-like"/>
    <property type="match status" value="1"/>
</dbReference>
<comment type="caution">
    <text evidence="6">Lacks conserved residue(s) required for the propagation of feature annotation.</text>
</comment>
<evidence type="ECO:0000259" key="7">
    <source>
        <dbReference type="PROSITE" id="PS51635"/>
    </source>
</evidence>
<dbReference type="InterPro" id="IPR002641">
    <property type="entry name" value="PNPLA_dom"/>
</dbReference>
<feature type="active site" description="Proton acceptor" evidence="6">
    <location>
        <position position="233"/>
    </location>
</feature>
<evidence type="ECO:0000256" key="5">
    <source>
        <dbReference type="ARBA" id="ARBA00023136"/>
    </source>
</evidence>
<keyword evidence="2 6" id="KW-0378">Hydrolase</keyword>
<dbReference type="Pfam" id="PF01103">
    <property type="entry name" value="Omp85"/>
    <property type="match status" value="1"/>
</dbReference>